<sequence length="120" mass="13716">MFMGIIFFFANSISAIILIVKEKGITDYEKIDQINNENKIGVSINNDILIAYYFLIASTIIYAILIIPLIWLIPMTLKTKRLAFNFEKRTGFGIWVLLFGGVFGLISGILLMTNRIENYK</sequence>
<evidence type="ECO:0000313" key="3">
    <source>
        <dbReference type="Proteomes" id="UP000237990"/>
    </source>
</evidence>
<feature type="transmembrane region" description="Helical" evidence="1">
    <location>
        <begin position="92"/>
        <end position="112"/>
    </location>
</feature>
<name>A0AAD0MQW7_MESFO</name>
<evidence type="ECO:0000313" key="2">
    <source>
        <dbReference type="EMBL" id="AVN65862.1"/>
    </source>
</evidence>
<gene>
    <name evidence="2" type="ORF">MflW12_4570</name>
</gene>
<keyword evidence="1" id="KW-0812">Transmembrane</keyword>
<dbReference type="RefSeq" id="WP_023025873.1">
    <property type="nucleotide sequence ID" value="NZ_CP022506.1"/>
</dbReference>
<keyword evidence="1" id="KW-0472">Membrane</keyword>
<dbReference type="Proteomes" id="UP000237990">
    <property type="component" value="Chromosome"/>
</dbReference>
<proteinExistence type="predicted"/>
<evidence type="ECO:0000256" key="1">
    <source>
        <dbReference type="SAM" id="Phobius"/>
    </source>
</evidence>
<organism evidence="2 3">
    <name type="scientific">Mesoplasma florum</name>
    <name type="common">Acholeplasma florum</name>
    <dbReference type="NCBI Taxonomy" id="2151"/>
    <lineage>
        <taxon>Bacteria</taxon>
        <taxon>Bacillati</taxon>
        <taxon>Mycoplasmatota</taxon>
        <taxon>Mollicutes</taxon>
        <taxon>Entomoplasmatales</taxon>
        <taxon>Entomoplasmataceae</taxon>
        <taxon>Mesoplasma</taxon>
    </lineage>
</organism>
<dbReference type="AlphaFoldDB" id="A0AAD0MQW7"/>
<keyword evidence="1" id="KW-1133">Transmembrane helix</keyword>
<accession>A0AAD0MQW7</accession>
<feature type="transmembrane region" description="Helical" evidence="1">
    <location>
        <begin position="50"/>
        <end position="72"/>
    </location>
</feature>
<dbReference type="EMBL" id="CP022432">
    <property type="protein sequence ID" value="AVN65862.1"/>
    <property type="molecule type" value="Genomic_DNA"/>
</dbReference>
<protein>
    <submittedName>
        <fullName evidence="2">Uncharacterized protein</fullName>
    </submittedName>
</protein>
<reference evidence="2 3" key="1">
    <citation type="submission" date="2017-07" db="EMBL/GenBank/DDBJ databases">
        <title>Comparative genomic analysis of Mesoplasma florum.</title>
        <authorList>
            <person name="Baby V."/>
            <person name="Lachance J.-C."/>
            <person name="Gagnon J."/>
            <person name="Lucier J.-F."/>
            <person name="Matteau D."/>
            <person name="Knight T.F."/>
            <person name="Rodrigue S."/>
        </authorList>
    </citation>
    <scope>NUCLEOTIDE SEQUENCE [LARGE SCALE GENOMIC DNA]</scope>
    <source>
        <strain evidence="2 3">W12</strain>
    </source>
</reference>